<evidence type="ECO:0000313" key="2">
    <source>
        <dbReference type="Proteomes" id="UP000325313"/>
    </source>
</evidence>
<sequence length="150" mass="16826">MVIRAFSFFGSRKIGAGLNQISRDNRPVSQSGARCAPKSRRLGRHQPIMAHQSAPSMKWLSFIHHCTLPASWAVTELPHRYIKPSLENLLRQFPSSSLIPASKQLLTCPLNLQITHHNHNQSKALHFVTHPRKLSALPIDSEISASKPEK</sequence>
<dbReference type="EMBL" id="VDEP01000270">
    <property type="protein sequence ID" value="KAA1117031.1"/>
    <property type="molecule type" value="Genomic_DNA"/>
</dbReference>
<dbReference type="Proteomes" id="UP000325313">
    <property type="component" value="Unassembled WGS sequence"/>
</dbReference>
<evidence type="ECO:0000313" key="1">
    <source>
        <dbReference type="EMBL" id="KAA1117031.1"/>
    </source>
</evidence>
<accession>A0A5B0QUR3</accession>
<proteinExistence type="predicted"/>
<dbReference type="AlphaFoldDB" id="A0A5B0QUR3"/>
<name>A0A5B0QUR3_PUCGR</name>
<organism evidence="1 2">
    <name type="scientific">Puccinia graminis f. sp. tritici</name>
    <dbReference type="NCBI Taxonomy" id="56615"/>
    <lineage>
        <taxon>Eukaryota</taxon>
        <taxon>Fungi</taxon>
        <taxon>Dikarya</taxon>
        <taxon>Basidiomycota</taxon>
        <taxon>Pucciniomycotina</taxon>
        <taxon>Pucciniomycetes</taxon>
        <taxon>Pucciniales</taxon>
        <taxon>Pucciniaceae</taxon>
        <taxon>Puccinia</taxon>
    </lineage>
</organism>
<comment type="caution">
    <text evidence="1">The sequence shown here is derived from an EMBL/GenBank/DDBJ whole genome shotgun (WGS) entry which is preliminary data.</text>
</comment>
<protein>
    <submittedName>
        <fullName evidence="1">Uncharacterized protein</fullName>
    </submittedName>
</protein>
<reference evidence="1 2" key="1">
    <citation type="submission" date="2019-05" db="EMBL/GenBank/DDBJ databases">
        <title>Emergence of the Ug99 lineage of the wheat stem rust pathogen through somatic hybridization.</title>
        <authorList>
            <person name="Li F."/>
            <person name="Upadhyaya N.M."/>
            <person name="Sperschneider J."/>
            <person name="Matny O."/>
            <person name="Nguyen-Phuc H."/>
            <person name="Mago R."/>
            <person name="Raley C."/>
            <person name="Miller M.E."/>
            <person name="Silverstein K.A.T."/>
            <person name="Henningsen E."/>
            <person name="Hirsch C.D."/>
            <person name="Visser B."/>
            <person name="Pretorius Z.A."/>
            <person name="Steffenson B.J."/>
            <person name="Schwessinger B."/>
            <person name="Dodds P.N."/>
            <person name="Figueroa M."/>
        </authorList>
    </citation>
    <scope>NUCLEOTIDE SEQUENCE [LARGE SCALE GENOMIC DNA]</scope>
    <source>
        <strain evidence="1 2">Ug99</strain>
    </source>
</reference>
<gene>
    <name evidence="1" type="ORF">PGTUg99_034445</name>
</gene>